<comment type="caution">
    <text evidence="1">The sequence shown here is derived from an EMBL/GenBank/DDBJ whole genome shotgun (WGS) entry which is preliminary data.</text>
</comment>
<dbReference type="Proteomes" id="UP000238220">
    <property type="component" value="Unassembled WGS sequence"/>
</dbReference>
<accession>A0A2S5TLZ3</accession>
<evidence type="ECO:0000313" key="2">
    <source>
        <dbReference type="Proteomes" id="UP000238220"/>
    </source>
</evidence>
<dbReference type="InterPro" id="IPR021508">
    <property type="entry name" value="Gp17-like"/>
</dbReference>
<sequence length="165" mass="17919">MAPARDGADPAGAACGLGRFAKEDHREGGEEEVKDQLYTILSTASGVEALVSDRIYALVIPQRAWKDQQVQPCIVSSQTSLEENVSYCGATGLARTRFQIDAYAVEYEAAGEVAAAIKAALRDYRGLVGGVLIKHAALESEFDLTDPEPGLFRVQQTWAFWHTTE</sequence>
<dbReference type="InterPro" id="IPR053745">
    <property type="entry name" value="Viral_Tail_Comp_sf"/>
</dbReference>
<reference evidence="1 2" key="1">
    <citation type="submission" date="2018-02" db="EMBL/GenBank/DDBJ databases">
        <title>Genome sequencing of Solimonas sp. HR-BB.</title>
        <authorList>
            <person name="Lee Y."/>
            <person name="Jeon C.O."/>
        </authorList>
    </citation>
    <scope>NUCLEOTIDE SEQUENCE [LARGE SCALE GENOMIC DNA]</scope>
    <source>
        <strain evidence="1 2">HR-BB</strain>
    </source>
</reference>
<evidence type="ECO:0000313" key="1">
    <source>
        <dbReference type="EMBL" id="PPE76020.1"/>
    </source>
</evidence>
<dbReference type="Pfam" id="PF11367">
    <property type="entry name" value="Tail_completion_gp17"/>
    <property type="match status" value="1"/>
</dbReference>
<protein>
    <recommendedName>
        <fullName evidence="3">DUF3168 domain-containing protein</fullName>
    </recommendedName>
</protein>
<proteinExistence type="predicted"/>
<gene>
    <name evidence="1" type="ORF">C3942_00845</name>
</gene>
<dbReference type="AlphaFoldDB" id="A0A2S5TLZ3"/>
<dbReference type="Gene3D" id="3.30.2000.30">
    <property type="match status" value="1"/>
</dbReference>
<evidence type="ECO:0008006" key="3">
    <source>
        <dbReference type="Google" id="ProtNLM"/>
    </source>
</evidence>
<name>A0A2S5TLZ3_9GAMM</name>
<dbReference type="EMBL" id="PSNW01000001">
    <property type="protein sequence ID" value="PPE76020.1"/>
    <property type="molecule type" value="Genomic_DNA"/>
</dbReference>
<organism evidence="1 2">
    <name type="scientific">Solimonas fluminis</name>
    <dbReference type="NCBI Taxonomy" id="2086571"/>
    <lineage>
        <taxon>Bacteria</taxon>
        <taxon>Pseudomonadati</taxon>
        <taxon>Pseudomonadota</taxon>
        <taxon>Gammaproteobacteria</taxon>
        <taxon>Nevskiales</taxon>
        <taxon>Nevskiaceae</taxon>
        <taxon>Solimonas</taxon>
    </lineage>
</organism>
<keyword evidence="2" id="KW-1185">Reference proteome</keyword>